<reference evidence="1" key="1">
    <citation type="journal article" date="2015" name="Nature">
        <title>Complex archaea that bridge the gap between prokaryotes and eukaryotes.</title>
        <authorList>
            <person name="Spang A."/>
            <person name="Saw J.H."/>
            <person name="Jorgensen S.L."/>
            <person name="Zaremba-Niedzwiedzka K."/>
            <person name="Martijn J."/>
            <person name="Lind A.E."/>
            <person name="van Eijk R."/>
            <person name="Schleper C."/>
            <person name="Guy L."/>
            <person name="Ettema T.J."/>
        </authorList>
    </citation>
    <scope>NUCLEOTIDE SEQUENCE</scope>
</reference>
<evidence type="ECO:0000313" key="1">
    <source>
        <dbReference type="EMBL" id="KKL04906.1"/>
    </source>
</evidence>
<accession>A0A0F9CGU5</accession>
<sequence>MNLYRKRPIVIEAAQWTGENGQELVEWSKGKINRWGVDEDGAPYEVREIIVATLEGVMRASIGDWIIKGVQGEFYPCKPDIFEATYDLEIP</sequence>
<proteinExistence type="predicted"/>
<organism evidence="1">
    <name type="scientific">marine sediment metagenome</name>
    <dbReference type="NCBI Taxonomy" id="412755"/>
    <lineage>
        <taxon>unclassified sequences</taxon>
        <taxon>metagenomes</taxon>
        <taxon>ecological metagenomes</taxon>
    </lineage>
</organism>
<gene>
    <name evidence="1" type="ORF">LCGC14_2611420</name>
</gene>
<evidence type="ECO:0008006" key="2">
    <source>
        <dbReference type="Google" id="ProtNLM"/>
    </source>
</evidence>
<name>A0A0F9CGU5_9ZZZZ</name>
<comment type="caution">
    <text evidence="1">The sequence shown here is derived from an EMBL/GenBank/DDBJ whole genome shotgun (WGS) entry which is preliminary data.</text>
</comment>
<dbReference type="EMBL" id="LAZR01044340">
    <property type="protein sequence ID" value="KKL04906.1"/>
    <property type="molecule type" value="Genomic_DNA"/>
</dbReference>
<protein>
    <recommendedName>
        <fullName evidence="2">Phage protein</fullName>
    </recommendedName>
</protein>
<dbReference type="AlphaFoldDB" id="A0A0F9CGU5"/>